<sequence length="179" mass="20783">MATSGKLMLNSGLYQKLSQLTRQLHMQPALLSSFRSSREVQDLDKYPNVEVVANPPEWRFVERLLPAETVPQPVEKQKYPSGWRPQKENGSEIGYFVARTKNHMVPVYLHTRFRGQRRITVVRRVQGDIWSLEKDLRAVVEQSRNGKLCATRINELSGQIHFHGDHVDVLRDYLKEKGF</sequence>
<dbReference type="Pfam" id="PF05046">
    <property type="entry name" value="Img2"/>
    <property type="match status" value="1"/>
</dbReference>
<dbReference type="OrthoDB" id="19439at2759"/>
<organism evidence="11">
    <name type="scientific">Drosophila rhopaloa</name>
    <name type="common">Fruit fly</name>
    <dbReference type="NCBI Taxonomy" id="1041015"/>
    <lineage>
        <taxon>Eukaryota</taxon>
        <taxon>Metazoa</taxon>
        <taxon>Ecdysozoa</taxon>
        <taxon>Arthropoda</taxon>
        <taxon>Hexapoda</taxon>
        <taxon>Insecta</taxon>
        <taxon>Pterygota</taxon>
        <taxon>Neoptera</taxon>
        <taxon>Endopterygota</taxon>
        <taxon>Diptera</taxon>
        <taxon>Brachycera</taxon>
        <taxon>Muscomorpha</taxon>
        <taxon>Ephydroidea</taxon>
        <taxon>Drosophilidae</taxon>
        <taxon>Drosophila</taxon>
        <taxon>Sophophora</taxon>
    </lineage>
</organism>
<reference evidence="10" key="1">
    <citation type="journal article" date="2021" name="Elife">
        <title>Highly contiguous assemblies of 101 drosophilid genomes.</title>
        <authorList>
            <person name="Kim B.Y."/>
            <person name="Wang J.R."/>
            <person name="Miller D.E."/>
            <person name="Barmina O."/>
            <person name="Delaney E."/>
            <person name="Thompson A."/>
            <person name="Comeault A.A."/>
            <person name="Peede D."/>
            <person name="D'Agostino E.R."/>
            <person name="Pelaez J."/>
            <person name="Aguilar J.M."/>
            <person name="Haji D."/>
            <person name="Matsunaga T."/>
            <person name="Armstrong E.E."/>
            <person name="Zych M."/>
            <person name="Ogawa Y."/>
            <person name="Stamenkovic-Radak M."/>
            <person name="Jelic M."/>
            <person name="Veselinovic M.S."/>
            <person name="Tanaskovic M."/>
            <person name="Eric P."/>
            <person name="Gao J.J."/>
            <person name="Katoh T.K."/>
            <person name="Toda M.J."/>
            <person name="Watabe H."/>
            <person name="Watada M."/>
            <person name="Davis J.S."/>
            <person name="Moyle L.C."/>
            <person name="Manoli G."/>
            <person name="Bertolini E."/>
            <person name="Kostal V."/>
            <person name="Hawley R.S."/>
            <person name="Takahashi A."/>
            <person name="Jones C.D."/>
            <person name="Price D.K."/>
            <person name="Whiteman N."/>
            <person name="Kopp A."/>
            <person name="Matute D.R."/>
            <person name="Petrov D.A."/>
        </authorList>
    </citation>
    <scope>NUCLEOTIDE SEQUENCE [LARGE SCALE GENOMIC DNA]</scope>
</reference>
<dbReference type="FunFam" id="3.30.780.10:FF:000009">
    <property type="entry name" value="39S ribosomal protein L49, mitochondrial"/>
    <property type="match status" value="1"/>
</dbReference>
<dbReference type="AlphaFoldDB" id="A0A6P4FJR3"/>
<comment type="subcellular location">
    <subcellularLocation>
        <location evidence="1">Mitochondrion</location>
    </subcellularLocation>
</comment>
<evidence type="ECO:0000256" key="2">
    <source>
        <dbReference type="ARBA" id="ARBA00005677"/>
    </source>
</evidence>
<name>A0A6P4FJR3_DRORH</name>
<reference evidence="11" key="2">
    <citation type="submission" date="2025-04" db="UniProtKB">
        <authorList>
            <consortium name="RefSeq"/>
        </authorList>
    </citation>
    <scope>IDENTIFICATION</scope>
</reference>
<evidence type="ECO:0000259" key="8">
    <source>
        <dbReference type="PROSITE" id="PS50296"/>
    </source>
</evidence>
<gene>
    <name evidence="11" type="primary">LOC108049045</name>
    <name evidence="9" type="synonym">108049045</name>
</gene>
<dbReference type="PROSITE" id="PS50296">
    <property type="entry name" value="SUI1"/>
    <property type="match status" value="1"/>
</dbReference>
<evidence type="ECO:0000256" key="5">
    <source>
        <dbReference type="ARBA" id="ARBA00023274"/>
    </source>
</evidence>
<evidence type="ECO:0000313" key="11">
    <source>
        <dbReference type="RefSeq" id="XP_016985561.1"/>
    </source>
</evidence>
<dbReference type="GeneID" id="108049045"/>
<keyword evidence="3 11" id="KW-0689">Ribosomal protein</keyword>
<protein>
    <recommendedName>
        <fullName evidence="6">Large ribosomal subunit protein mL49</fullName>
    </recommendedName>
    <alternativeName>
        <fullName evidence="7">39S ribosomal protein L49, mitochondrial</fullName>
    </alternativeName>
</protein>
<keyword evidence="4" id="KW-0496">Mitochondrion</keyword>
<dbReference type="Gene3D" id="3.30.780.10">
    <property type="entry name" value="SUI1-like domain"/>
    <property type="match status" value="1"/>
</dbReference>
<dbReference type="EnsemblMetazoa" id="XM_017130072.2">
    <property type="protein sequence ID" value="XP_016985561.1"/>
    <property type="gene ID" value="LOC108049045"/>
</dbReference>
<evidence type="ECO:0000313" key="9">
    <source>
        <dbReference type="EnsemblMetazoa" id="XP_016985561.1"/>
    </source>
</evidence>
<evidence type="ECO:0000256" key="3">
    <source>
        <dbReference type="ARBA" id="ARBA00022980"/>
    </source>
</evidence>
<dbReference type="InterPro" id="IPR007740">
    <property type="entry name" value="Ribosomal_mL49"/>
</dbReference>
<dbReference type="GO" id="GO:0005762">
    <property type="term" value="C:mitochondrial large ribosomal subunit"/>
    <property type="evidence" value="ECO:0007669"/>
    <property type="project" value="TreeGrafter"/>
</dbReference>
<dbReference type="PANTHER" id="PTHR13477">
    <property type="entry name" value="MITOCHONDRIAL 39S RIBOSOMAL PROTEIN L49"/>
    <property type="match status" value="1"/>
</dbReference>
<comment type="similarity">
    <text evidence="2">Belongs to the mitochondrion-specific ribosomal protein mL49 family.</text>
</comment>
<reference evidence="9" key="3">
    <citation type="submission" date="2025-05" db="UniProtKB">
        <authorList>
            <consortium name="EnsemblMetazoa"/>
        </authorList>
    </citation>
    <scope>IDENTIFICATION</scope>
</reference>
<accession>A0A6P4FJR3</accession>
<dbReference type="GO" id="GO:0003735">
    <property type="term" value="F:structural constituent of ribosome"/>
    <property type="evidence" value="ECO:0007669"/>
    <property type="project" value="InterPro"/>
</dbReference>
<evidence type="ECO:0000313" key="10">
    <source>
        <dbReference type="Proteomes" id="UP001652680"/>
    </source>
</evidence>
<keyword evidence="10" id="KW-1185">Reference proteome</keyword>
<dbReference type="CTD" id="740"/>
<evidence type="ECO:0000256" key="4">
    <source>
        <dbReference type="ARBA" id="ARBA00023128"/>
    </source>
</evidence>
<keyword evidence="5" id="KW-0687">Ribonucleoprotein</keyword>
<evidence type="ECO:0000256" key="6">
    <source>
        <dbReference type="ARBA" id="ARBA00035191"/>
    </source>
</evidence>
<dbReference type="Proteomes" id="UP001652680">
    <property type="component" value="Unassembled WGS sequence"/>
</dbReference>
<evidence type="ECO:0000256" key="7">
    <source>
        <dbReference type="ARBA" id="ARBA00035545"/>
    </source>
</evidence>
<proteinExistence type="inferred from homology"/>
<dbReference type="RefSeq" id="XP_016985561.1">
    <property type="nucleotide sequence ID" value="XM_017130072.1"/>
</dbReference>
<dbReference type="InterPro" id="IPR001950">
    <property type="entry name" value="SUI1"/>
</dbReference>
<evidence type="ECO:0000256" key="1">
    <source>
        <dbReference type="ARBA" id="ARBA00004173"/>
    </source>
</evidence>
<dbReference type="GO" id="GO:0003743">
    <property type="term" value="F:translation initiation factor activity"/>
    <property type="evidence" value="ECO:0007669"/>
    <property type="project" value="InterPro"/>
</dbReference>
<feature type="domain" description="SUI1" evidence="8">
    <location>
        <begin position="114"/>
        <end position="178"/>
    </location>
</feature>
<dbReference type="PANTHER" id="PTHR13477:SF0">
    <property type="entry name" value="LARGE RIBOSOMAL SUBUNIT PROTEIN ML49"/>
    <property type="match status" value="1"/>
</dbReference>